<name>A0A8T2MRR9_9TELE</name>
<proteinExistence type="predicted"/>
<organism evidence="1 2">
    <name type="scientific">Albula glossodonta</name>
    <name type="common">roundjaw bonefish</name>
    <dbReference type="NCBI Taxonomy" id="121402"/>
    <lineage>
        <taxon>Eukaryota</taxon>
        <taxon>Metazoa</taxon>
        <taxon>Chordata</taxon>
        <taxon>Craniata</taxon>
        <taxon>Vertebrata</taxon>
        <taxon>Euteleostomi</taxon>
        <taxon>Actinopterygii</taxon>
        <taxon>Neopterygii</taxon>
        <taxon>Teleostei</taxon>
        <taxon>Albuliformes</taxon>
        <taxon>Albulidae</taxon>
        <taxon>Albula</taxon>
    </lineage>
</organism>
<protein>
    <submittedName>
        <fullName evidence="1">Uncharacterized protein</fullName>
    </submittedName>
</protein>
<evidence type="ECO:0000313" key="2">
    <source>
        <dbReference type="Proteomes" id="UP000824540"/>
    </source>
</evidence>
<reference evidence="1" key="1">
    <citation type="thesis" date="2021" institute="BYU ScholarsArchive" country="Provo, UT, USA">
        <title>Applications of and Algorithms for Genome Assembly and Genomic Analyses with an Emphasis on Marine Teleosts.</title>
        <authorList>
            <person name="Pickett B.D."/>
        </authorList>
    </citation>
    <scope>NUCLEOTIDE SEQUENCE</scope>
    <source>
        <strain evidence="1">HI-2016</strain>
    </source>
</reference>
<dbReference type="EMBL" id="JAFBMS010000859">
    <property type="protein sequence ID" value="KAG9329890.1"/>
    <property type="molecule type" value="Genomic_DNA"/>
</dbReference>
<comment type="caution">
    <text evidence="1">The sequence shown here is derived from an EMBL/GenBank/DDBJ whole genome shotgun (WGS) entry which is preliminary data.</text>
</comment>
<sequence length="279" mass="30207">MKFLPSFALDPAASRAVVMFPCSSVGHPRALPTSPPGSAAVVQSRVCRTEGLLGQALLPDRTPCIVPRWCDLTAPAYPSAPKQHKEDTPNTRHLRSRYGHSICLLYSWKPLHFAVGASPRNASDCIYRNASVLLTAAALGILRVQAAVVFVSIGEMLPKVGTLLQCPQHTGARLSQNGVHGLLVTVTLHMQMRDCAESEQQGLSTGTVTEGQAGGRDVPPFGALLWDRLPKHAHTHVLSSVDTEWHHRLKQEEVMLTICNKSWESAVSVPSCDSDNKDG</sequence>
<gene>
    <name evidence="1" type="ORF">JZ751_028645</name>
</gene>
<dbReference type="AlphaFoldDB" id="A0A8T2MRR9"/>
<accession>A0A8T2MRR9</accession>
<keyword evidence="2" id="KW-1185">Reference proteome</keyword>
<dbReference type="Proteomes" id="UP000824540">
    <property type="component" value="Unassembled WGS sequence"/>
</dbReference>
<evidence type="ECO:0000313" key="1">
    <source>
        <dbReference type="EMBL" id="KAG9329890.1"/>
    </source>
</evidence>